<keyword evidence="4" id="KW-0677">Repeat</keyword>
<dbReference type="PANTHER" id="PTHR44835:SF1">
    <property type="entry name" value="PROTEIN O-GLCNAC TRANSFERASE"/>
    <property type="match status" value="1"/>
</dbReference>
<feature type="domain" description="O-GlcNAc transferase C-terminal" evidence="7">
    <location>
        <begin position="717"/>
        <end position="875"/>
    </location>
</feature>
<dbReference type="EMBL" id="AP018449">
    <property type="protein sequence ID" value="BBB91941.1"/>
    <property type="molecule type" value="Genomic_DNA"/>
</dbReference>
<keyword evidence="8" id="KW-0167">Capsid protein</keyword>
<dbReference type="Gene3D" id="3.40.50.2000">
    <property type="entry name" value="Glycogen Phosphorylase B"/>
    <property type="match status" value="3"/>
</dbReference>
<evidence type="ECO:0000259" key="6">
    <source>
        <dbReference type="Pfam" id="PF00534"/>
    </source>
</evidence>
<keyword evidence="8" id="KW-0946">Virion</keyword>
<keyword evidence="5" id="KW-0802">TPR repeat</keyword>
<sequence>MRVVHIDFSDSQSGGTGIARTLMEAMTALGHDTALFSQHSRPGDPRFIPVSGLQSGWRQQLLAEEKRKGLFDLYSAAVLDILEHPSFAQADIVHLHSVNAGFSFLLLPFLTAKTMVWSLQDTYAFTAGCYHTDYCDYWRQGWCTHCPEGDKGEGSKACKLVQYLKGFSFQLSDFTIVCPTKWLKDQVAASILQEHDIRLIRNGVDGKAFQPGDRAFFRTQLGLPLDRPVLLCDCHGITDWVREAYWANTALRKVCAAFPDLVLLNLGGTDHSTNSTNSSLAGLPVSHIDIPVAVDRRQLAAHYGAADVFLALNRRQNATLAVCEAMACGTPVVALAAGGMAELVVHGETGYLAQLGDSKQLAEGINCFLGNAARRQQAGTAARKKAVEAFGAGTMVDGYLALYEELGRKPPPSVGRPDGKKKAPAVSAGEEYDFHQIAAMIAEQGWGCVWQEFGRQYNSYKGQSATQRAIFTDKFFRHCLLLLKDVGNPVFWDIMEKWYGYRKMPLRNGNLPDDEYQALLEFCRSLREKLRQYFERTSVEHVTQLTEEQQWLLITLWRSVFLNPFAPQNLEAENNQEKEEDGDRGYHLANWYPGLLVTSLYQPFAGGTAALKAGDVWNASFLPFFAKMVFTFWMINTPYFSGRETQRQKFLTCATDLCREALNHVQHRLPSVFVALVQEFVANYWSISYLGGNNIQSLSAFGDLISTHMQHYFPRYAALNFSDRKPGAGRKIRVGYISRNFYSQAVSYYMVNRLIHHDKNRFEVYTFALGDTHDEISELFVKHSDRFQRFNNLYDVPAIAQSITDSELDILIYTDIGMDPATYMLAGLQLAPVQCALVGHGTTTGLPTIQYYISGDFEPADAAAHYREKLVRLPNLGAAQYPPPFGRQKILSRQAWNIPADMVVFVSCANGIKHVAGRDYIFAEILKQADNAWIILKPCHSANVDQRLVRRIMNAAKEAGVDNRLFVVPPLPFVSSLLAVADIQLDTYPYGGWTTNMEALYVGLPVVTQEGDMARSRWGAYMLRALGINEGIAANEGEYIQWAVRFAQNAQLRRSVKQRIKERARDVLFNGSAAQAAYEEALAQMIEQ</sequence>
<keyword evidence="9" id="KW-1185">Reference proteome</keyword>
<reference evidence="8 9" key="1">
    <citation type="journal article" date="2018" name="Int. J. Syst. Evol. Microbiol.">
        <title>Methylomusa anaerophila gen. nov., sp. nov., an anaerobic methanol-utilizing bacterium isolated from a microbial fuel cell.</title>
        <authorList>
            <person name="Amano N."/>
            <person name="Yamamuro A."/>
            <person name="Miyahara M."/>
            <person name="Kouzuma A."/>
            <person name="Abe T."/>
            <person name="Watanabe K."/>
        </authorList>
    </citation>
    <scope>NUCLEOTIDE SEQUENCE [LARGE SCALE GENOMIC DNA]</scope>
    <source>
        <strain evidence="8 9">MMFC1</strain>
    </source>
</reference>
<dbReference type="InterPro" id="IPR051939">
    <property type="entry name" value="Glycosyltr_41/O-GlcNAc_trsf"/>
</dbReference>
<accession>A0A348ALJ3</accession>
<comment type="pathway">
    <text evidence="1">Protein modification; protein glycosylation.</text>
</comment>
<evidence type="ECO:0000256" key="1">
    <source>
        <dbReference type="ARBA" id="ARBA00004922"/>
    </source>
</evidence>
<dbReference type="Pfam" id="PF00534">
    <property type="entry name" value="Glycos_transf_1"/>
    <property type="match status" value="1"/>
</dbReference>
<feature type="domain" description="O-GlcNAc transferase C-terminal" evidence="7">
    <location>
        <begin position="890"/>
        <end position="1070"/>
    </location>
</feature>
<organism evidence="8 9">
    <name type="scientific">Methylomusa anaerophila</name>
    <dbReference type="NCBI Taxonomy" id="1930071"/>
    <lineage>
        <taxon>Bacteria</taxon>
        <taxon>Bacillati</taxon>
        <taxon>Bacillota</taxon>
        <taxon>Negativicutes</taxon>
        <taxon>Selenomonadales</taxon>
        <taxon>Sporomusaceae</taxon>
        <taxon>Methylomusa</taxon>
    </lineage>
</organism>
<dbReference type="GO" id="GO:0016757">
    <property type="term" value="F:glycosyltransferase activity"/>
    <property type="evidence" value="ECO:0007669"/>
    <property type="project" value="UniProtKB-KW"/>
</dbReference>
<dbReference type="SUPFAM" id="SSF53756">
    <property type="entry name" value="UDP-Glycosyltransferase/glycogen phosphorylase"/>
    <property type="match status" value="2"/>
</dbReference>
<evidence type="ECO:0000313" key="8">
    <source>
        <dbReference type="EMBL" id="BBB91941.1"/>
    </source>
</evidence>
<dbReference type="Pfam" id="PF13844">
    <property type="entry name" value="Glyco_transf_41"/>
    <property type="match status" value="2"/>
</dbReference>
<name>A0A348ALJ3_9FIRM</name>
<keyword evidence="2 8" id="KW-0328">Glycosyltransferase</keyword>
<evidence type="ECO:0000259" key="7">
    <source>
        <dbReference type="Pfam" id="PF13844"/>
    </source>
</evidence>
<evidence type="ECO:0000256" key="2">
    <source>
        <dbReference type="ARBA" id="ARBA00022676"/>
    </source>
</evidence>
<dbReference type="Gene3D" id="3.40.50.11380">
    <property type="match status" value="1"/>
</dbReference>
<evidence type="ECO:0000256" key="5">
    <source>
        <dbReference type="ARBA" id="ARBA00022803"/>
    </source>
</evidence>
<dbReference type="EC" id="2.4.-.-" evidence="8"/>
<gene>
    <name evidence="8" type="primary">cotSA</name>
    <name evidence="8" type="ORF">MAMMFC1_02626</name>
</gene>
<dbReference type="PANTHER" id="PTHR44835">
    <property type="entry name" value="UDP-N-ACETYLGLUCOSAMINE--PEPTIDE N-ACETYLGLUCOSAMINYLTRANSFERASE SPINDLY-RELATED"/>
    <property type="match status" value="1"/>
</dbReference>
<proteinExistence type="predicted"/>
<feature type="domain" description="Glycosyl transferase family 1" evidence="6">
    <location>
        <begin position="250"/>
        <end position="384"/>
    </location>
</feature>
<dbReference type="AlphaFoldDB" id="A0A348ALJ3"/>
<keyword evidence="3 8" id="KW-0808">Transferase</keyword>
<dbReference type="InterPro" id="IPR001296">
    <property type="entry name" value="Glyco_trans_1"/>
</dbReference>
<dbReference type="Proteomes" id="UP000276437">
    <property type="component" value="Chromosome"/>
</dbReference>
<dbReference type="InterPro" id="IPR029489">
    <property type="entry name" value="OGT/SEC/SPY_C"/>
</dbReference>
<protein>
    <submittedName>
        <fullName evidence="8">Spore coat protein SA</fullName>
        <ecNumber evidence="8">2.4.-.-</ecNumber>
    </submittedName>
</protein>
<dbReference type="KEGG" id="mana:MAMMFC1_02626"/>
<evidence type="ECO:0000256" key="3">
    <source>
        <dbReference type="ARBA" id="ARBA00022679"/>
    </source>
</evidence>
<evidence type="ECO:0000256" key="4">
    <source>
        <dbReference type="ARBA" id="ARBA00022737"/>
    </source>
</evidence>
<evidence type="ECO:0000313" key="9">
    <source>
        <dbReference type="Proteomes" id="UP000276437"/>
    </source>
</evidence>